<evidence type="ECO:0000259" key="6">
    <source>
        <dbReference type="PROSITE" id="PS50043"/>
    </source>
</evidence>
<dbReference type="PANTHER" id="PTHR44688">
    <property type="entry name" value="DNA-BINDING TRANSCRIPTIONAL ACTIVATOR DEVR_DOSR"/>
    <property type="match status" value="1"/>
</dbReference>
<dbReference type="Gene3D" id="1.10.10.10">
    <property type="entry name" value="Winged helix-like DNA-binding domain superfamily/Winged helix DNA-binding domain"/>
    <property type="match status" value="1"/>
</dbReference>
<proteinExistence type="predicted"/>
<evidence type="ECO:0000256" key="1">
    <source>
        <dbReference type="ARBA" id="ARBA00023015"/>
    </source>
</evidence>
<evidence type="ECO:0000256" key="3">
    <source>
        <dbReference type="ARBA" id="ARBA00023163"/>
    </source>
</evidence>
<dbReference type="SMART" id="SM00421">
    <property type="entry name" value="HTH_LUXR"/>
    <property type="match status" value="1"/>
</dbReference>
<gene>
    <name evidence="7" type="ORF">KH142_06365</name>
</gene>
<keyword evidence="2" id="KW-0238">DNA-binding</keyword>
<evidence type="ECO:0000313" key="7">
    <source>
        <dbReference type="EMBL" id="MBS6941086.1"/>
    </source>
</evidence>
<dbReference type="InterPro" id="IPR036388">
    <property type="entry name" value="WH-like_DNA-bd_sf"/>
</dbReference>
<accession>A0A943YY99</accession>
<feature type="transmembrane region" description="Helical" evidence="5">
    <location>
        <begin position="164"/>
        <end position="186"/>
    </location>
</feature>
<protein>
    <recommendedName>
        <fullName evidence="6">HTH luxR-type domain-containing protein</fullName>
    </recommendedName>
</protein>
<dbReference type="CDD" id="cd06170">
    <property type="entry name" value="LuxR_C_like"/>
    <property type="match status" value="1"/>
</dbReference>
<evidence type="ECO:0000313" key="8">
    <source>
        <dbReference type="Proteomes" id="UP000727506"/>
    </source>
</evidence>
<dbReference type="SUPFAM" id="SSF46894">
    <property type="entry name" value="C-terminal effector domain of the bipartite response regulators"/>
    <property type="match status" value="1"/>
</dbReference>
<evidence type="ECO:0000256" key="5">
    <source>
        <dbReference type="SAM" id="Phobius"/>
    </source>
</evidence>
<evidence type="ECO:0000256" key="2">
    <source>
        <dbReference type="ARBA" id="ARBA00023125"/>
    </source>
</evidence>
<feature type="transmembrane region" description="Helical" evidence="5">
    <location>
        <begin position="17"/>
        <end position="40"/>
    </location>
</feature>
<feature type="domain" description="HTH luxR-type" evidence="6">
    <location>
        <begin position="422"/>
        <end position="487"/>
    </location>
</feature>
<keyword evidence="5" id="KW-0472">Membrane</keyword>
<name>A0A943YY99_9ACTN</name>
<dbReference type="GO" id="GO:0006355">
    <property type="term" value="P:regulation of DNA-templated transcription"/>
    <property type="evidence" value="ECO:0007669"/>
    <property type="project" value="InterPro"/>
</dbReference>
<feature type="transmembrane region" description="Helical" evidence="5">
    <location>
        <begin position="229"/>
        <end position="249"/>
    </location>
</feature>
<dbReference type="PRINTS" id="PR00038">
    <property type="entry name" value="HTHLUXR"/>
</dbReference>
<dbReference type="GO" id="GO:0003677">
    <property type="term" value="F:DNA binding"/>
    <property type="evidence" value="ECO:0007669"/>
    <property type="project" value="UniProtKB-KW"/>
</dbReference>
<comment type="caution">
    <text evidence="7">The sequence shown here is derived from an EMBL/GenBank/DDBJ whole genome shotgun (WGS) entry which is preliminary data.</text>
</comment>
<keyword evidence="1" id="KW-0805">Transcription regulation</keyword>
<feature type="transmembrane region" description="Helical" evidence="5">
    <location>
        <begin position="290"/>
        <end position="308"/>
    </location>
</feature>
<dbReference type="EMBL" id="JAGZSV010000112">
    <property type="protein sequence ID" value="MBS6941086.1"/>
    <property type="molecule type" value="Genomic_DNA"/>
</dbReference>
<feature type="transmembrane region" description="Helical" evidence="5">
    <location>
        <begin position="198"/>
        <end position="217"/>
    </location>
</feature>
<keyword evidence="5" id="KW-1133">Transmembrane helix</keyword>
<dbReference type="PANTHER" id="PTHR44688:SF16">
    <property type="entry name" value="DNA-BINDING TRANSCRIPTIONAL ACTIVATOR DEVR_DOSR"/>
    <property type="match status" value="1"/>
</dbReference>
<keyword evidence="5" id="KW-0812">Transmembrane</keyword>
<dbReference type="Pfam" id="PF00196">
    <property type="entry name" value="GerE"/>
    <property type="match status" value="1"/>
</dbReference>
<dbReference type="InterPro" id="IPR016032">
    <property type="entry name" value="Sig_transdc_resp-reg_C-effctor"/>
</dbReference>
<keyword evidence="3" id="KW-0804">Transcription</keyword>
<dbReference type="Proteomes" id="UP000727506">
    <property type="component" value="Unassembled WGS sequence"/>
</dbReference>
<feature type="transmembrane region" description="Helical" evidence="5">
    <location>
        <begin position="314"/>
        <end position="335"/>
    </location>
</feature>
<dbReference type="InterPro" id="IPR000792">
    <property type="entry name" value="Tscrpt_reg_LuxR_C"/>
</dbReference>
<feature type="transmembrane region" description="Helical" evidence="5">
    <location>
        <begin position="255"/>
        <end position="278"/>
    </location>
</feature>
<feature type="region of interest" description="Disordered" evidence="4">
    <location>
        <begin position="341"/>
        <end position="365"/>
    </location>
</feature>
<dbReference type="PROSITE" id="PS50043">
    <property type="entry name" value="HTH_LUXR_2"/>
    <property type="match status" value="1"/>
</dbReference>
<dbReference type="AlphaFoldDB" id="A0A943YY99"/>
<evidence type="ECO:0000256" key="4">
    <source>
        <dbReference type="SAM" id="MobiDB-lite"/>
    </source>
</evidence>
<feature type="compositionally biased region" description="Basic and acidic residues" evidence="4">
    <location>
        <begin position="341"/>
        <end position="350"/>
    </location>
</feature>
<reference evidence="7" key="1">
    <citation type="submission" date="2021-02" db="EMBL/GenBank/DDBJ databases">
        <title>Infant gut strain persistence is associated with maternal origin, phylogeny, and functional potential including surface adhesion and iron acquisition.</title>
        <authorList>
            <person name="Lou Y.C."/>
        </authorList>
    </citation>
    <scope>NUCLEOTIDE SEQUENCE</scope>
    <source>
        <strain evidence="7">L2_039_000G1_dasL2_039_000G1_concoct_11</strain>
    </source>
</reference>
<sequence>MGTGCIAMAPHQSLFDAGALCIFGLMALGVGYCWFVVRYGLFLARNASPSRIVYCIAAALITEPVGRGLLESTLDSSALVCVAVAMPIVSMVLLRRANRWAREEKDFVERTADGGLVFGQRSDGAGSAAAGGALIPAHDGKEAQAHAGGNGREISANPLLKRRFILFFATALLLATVRTLSPVGTWDAEFDPAPMTSSFGLVAVYAAFTALFARFTLAHAESKPVLSRFQLAFLLIVLTMLASIVLLYVQGPQSAVLYTLMCLNDSFAHLLFWTALACMARSLAMPAYRIAGLGVGAYAACSVAWLFLIGESEMMQTLATLVAIVTLYVLTIVIVNTNGRHQEARAERQDGPAVREGGARDPHDRYASAADSACAEYGNAADAPEESRCRTTTSEPCNASGRATARALADRITESIEERCREVSVEFGLSPRETDVLALLAQGRTRLYIQEELFLAENTVKTHIGHIYRKLDVGNRQELLDVVFGKSEETAKEAETRE</sequence>
<organism evidence="7 8">
    <name type="scientific">Slackia piriformis</name>
    <dbReference type="NCBI Taxonomy" id="626934"/>
    <lineage>
        <taxon>Bacteria</taxon>
        <taxon>Bacillati</taxon>
        <taxon>Actinomycetota</taxon>
        <taxon>Coriobacteriia</taxon>
        <taxon>Eggerthellales</taxon>
        <taxon>Eggerthellaceae</taxon>
        <taxon>Slackia</taxon>
    </lineage>
</organism>